<accession>A0ABN7X4X9</accession>
<reference evidence="1 2" key="1">
    <citation type="submission" date="2021-06" db="EMBL/GenBank/DDBJ databases">
        <authorList>
            <person name="Kallberg Y."/>
            <person name="Tangrot J."/>
            <person name="Rosling A."/>
        </authorList>
    </citation>
    <scope>NUCLEOTIDE SEQUENCE [LARGE SCALE GENOMIC DNA]</scope>
    <source>
        <strain evidence="1 2">120-4 pot B 10/14</strain>
    </source>
</reference>
<keyword evidence="2" id="KW-1185">Reference proteome</keyword>
<dbReference type="EMBL" id="CAJVQB010085496">
    <property type="protein sequence ID" value="CAG8846913.1"/>
    <property type="molecule type" value="Genomic_DNA"/>
</dbReference>
<evidence type="ECO:0000313" key="2">
    <source>
        <dbReference type="Proteomes" id="UP000789901"/>
    </source>
</evidence>
<dbReference type="Proteomes" id="UP000789901">
    <property type="component" value="Unassembled WGS sequence"/>
</dbReference>
<sequence>VDYESPSPSIFKPEPEIVLEESIEEPVENRLNIVTLDALEELQQ</sequence>
<name>A0ABN7X4X9_GIGMA</name>
<evidence type="ECO:0000313" key="1">
    <source>
        <dbReference type="EMBL" id="CAG8846913.1"/>
    </source>
</evidence>
<proteinExistence type="predicted"/>
<feature type="non-terminal residue" evidence="1">
    <location>
        <position position="1"/>
    </location>
</feature>
<protein>
    <submittedName>
        <fullName evidence="1">25298_t:CDS:1</fullName>
    </submittedName>
</protein>
<gene>
    <name evidence="1" type="ORF">GMARGA_LOCUS38402</name>
</gene>
<organism evidence="1 2">
    <name type="scientific">Gigaspora margarita</name>
    <dbReference type="NCBI Taxonomy" id="4874"/>
    <lineage>
        <taxon>Eukaryota</taxon>
        <taxon>Fungi</taxon>
        <taxon>Fungi incertae sedis</taxon>
        <taxon>Mucoromycota</taxon>
        <taxon>Glomeromycotina</taxon>
        <taxon>Glomeromycetes</taxon>
        <taxon>Diversisporales</taxon>
        <taxon>Gigasporaceae</taxon>
        <taxon>Gigaspora</taxon>
    </lineage>
</organism>
<comment type="caution">
    <text evidence="1">The sequence shown here is derived from an EMBL/GenBank/DDBJ whole genome shotgun (WGS) entry which is preliminary data.</text>
</comment>